<organism evidence="3 4">
    <name type="scientific">Rhodococcus erythropolis</name>
    <name type="common">Arthrobacter picolinophilus</name>
    <dbReference type="NCBI Taxonomy" id="1833"/>
    <lineage>
        <taxon>Bacteria</taxon>
        <taxon>Bacillati</taxon>
        <taxon>Actinomycetota</taxon>
        <taxon>Actinomycetes</taxon>
        <taxon>Mycobacteriales</taxon>
        <taxon>Nocardiaceae</taxon>
        <taxon>Rhodococcus</taxon>
        <taxon>Rhodococcus erythropolis group</taxon>
    </lineage>
</organism>
<protein>
    <submittedName>
        <fullName evidence="3">ATP-dependent carboxylate-amine ligase</fullName>
    </submittedName>
</protein>
<dbReference type="RefSeq" id="WP_197940816.1">
    <property type="nucleotide sequence ID" value="NZ_JAECSB010000028.1"/>
</dbReference>
<reference evidence="3 4" key="1">
    <citation type="submission" date="2020-12" db="EMBL/GenBank/DDBJ databases">
        <title>Draft genome sequence of furan degrading bacterial strain FUR100.</title>
        <authorList>
            <person name="Woiski C."/>
        </authorList>
    </citation>
    <scope>NUCLEOTIDE SEQUENCE [LARGE SCALE GENOMIC DNA]</scope>
    <source>
        <strain evidence="3 4">FUR100</strain>
    </source>
</reference>
<keyword evidence="1" id="KW-0547">Nucleotide-binding</keyword>
<evidence type="ECO:0000259" key="2">
    <source>
        <dbReference type="PROSITE" id="PS50975"/>
    </source>
</evidence>
<dbReference type="PROSITE" id="PS50975">
    <property type="entry name" value="ATP_GRASP"/>
    <property type="match status" value="1"/>
</dbReference>
<dbReference type="InterPro" id="IPR048936">
    <property type="entry name" value="MvdD-like_ATPgrasp"/>
</dbReference>
<dbReference type="GO" id="GO:0005524">
    <property type="term" value="F:ATP binding"/>
    <property type="evidence" value="ECO:0007669"/>
    <property type="project" value="UniProtKB-UniRule"/>
</dbReference>
<dbReference type="PANTHER" id="PTHR21621">
    <property type="entry name" value="RIBOSOMAL PROTEIN S6 MODIFICATION PROTEIN"/>
    <property type="match status" value="1"/>
</dbReference>
<dbReference type="GO" id="GO:0018169">
    <property type="term" value="F:ribosomal S6-glutamic acid ligase activity"/>
    <property type="evidence" value="ECO:0007669"/>
    <property type="project" value="TreeGrafter"/>
</dbReference>
<dbReference type="InterPro" id="IPR011761">
    <property type="entry name" value="ATP-grasp"/>
</dbReference>
<dbReference type="PANTHER" id="PTHR21621:SF0">
    <property type="entry name" value="BETA-CITRYLGLUTAMATE SYNTHASE B-RELATED"/>
    <property type="match status" value="1"/>
</dbReference>
<feature type="domain" description="ATP-grasp" evidence="2">
    <location>
        <begin position="134"/>
        <end position="323"/>
    </location>
</feature>
<keyword evidence="1" id="KW-0067">ATP-binding</keyword>
<keyword evidence="3" id="KW-0436">Ligase</keyword>
<sequence length="339" mass="37657">MNTPHILVLTVPGDRHAHNVSDLLRERGALVTEVDPAIIPTRSRLTTSITSNGGVTRTLIGASGRVDLEAVDSVWFRRPGAPKADPAITDPEIRTYIEEECEAHVSTTWDDLNVLAVPGSRADIRDASRKITQLARAHSIGFDLPETLITTDSEEFLDFWYRHRGQVITKPLHMPGILHKGRSLVRMAEIASTADIAETSSLRLCPLIIQEYAAKRSEIRVTVVGEDVFAAEILSQQSNHTKIDWRSYDSSTTRYTTHELPARTAQFCRELVHGFGLCYGAIDLVLTPDDRYVFLEVNPSGQWLWIEDATGLPITRAIADLLIGSKAAQTSTEKRRIPT</sequence>
<dbReference type="Pfam" id="PF21068">
    <property type="entry name" value="ATPgraspMvdD"/>
    <property type="match status" value="1"/>
</dbReference>
<comment type="caution">
    <text evidence="3">The sequence shown here is derived from an EMBL/GenBank/DDBJ whole genome shotgun (WGS) entry which is preliminary data.</text>
</comment>
<evidence type="ECO:0000313" key="3">
    <source>
        <dbReference type="EMBL" id="MBH5142574.1"/>
    </source>
</evidence>
<proteinExistence type="predicted"/>
<dbReference type="GO" id="GO:0046872">
    <property type="term" value="F:metal ion binding"/>
    <property type="evidence" value="ECO:0007669"/>
    <property type="project" value="InterPro"/>
</dbReference>
<dbReference type="Proteomes" id="UP000627573">
    <property type="component" value="Unassembled WGS sequence"/>
</dbReference>
<dbReference type="Pfam" id="PF08443">
    <property type="entry name" value="RimK"/>
    <property type="match status" value="1"/>
</dbReference>
<gene>
    <name evidence="3" type="ORF">I3517_08085</name>
</gene>
<keyword evidence="4" id="KW-1185">Reference proteome</keyword>
<dbReference type="Gene3D" id="3.30.470.20">
    <property type="entry name" value="ATP-grasp fold, B domain"/>
    <property type="match status" value="1"/>
</dbReference>
<dbReference type="InterPro" id="IPR013651">
    <property type="entry name" value="ATP-grasp_RimK-type"/>
</dbReference>
<evidence type="ECO:0000313" key="4">
    <source>
        <dbReference type="Proteomes" id="UP000627573"/>
    </source>
</evidence>
<dbReference type="AlphaFoldDB" id="A0A8I1D6H6"/>
<dbReference type="EMBL" id="JAECSB010000028">
    <property type="protein sequence ID" value="MBH5142574.1"/>
    <property type="molecule type" value="Genomic_DNA"/>
</dbReference>
<accession>A0A8I1D6H6</accession>
<dbReference type="SUPFAM" id="SSF56059">
    <property type="entry name" value="Glutathione synthetase ATP-binding domain-like"/>
    <property type="match status" value="1"/>
</dbReference>
<name>A0A8I1D6H6_RHOER</name>
<evidence type="ECO:0000256" key="1">
    <source>
        <dbReference type="PROSITE-ProRule" id="PRU00409"/>
    </source>
</evidence>
<dbReference type="GO" id="GO:0005737">
    <property type="term" value="C:cytoplasm"/>
    <property type="evidence" value="ECO:0007669"/>
    <property type="project" value="TreeGrafter"/>
</dbReference>
<dbReference type="GO" id="GO:0009432">
    <property type="term" value="P:SOS response"/>
    <property type="evidence" value="ECO:0007669"/>
    <property type="project" value="TreeGrafter"/>
</dbReference>